<dbReference type="OrthoDB" id="3261436at2759"/>
<keyword evidence="3" id="KW-1185">Reference proteome</keyword>
<dbReference type="Proteomes" id="UP000719766">
    <property type="component" value="Unassembled WGS sequence"/>
</dbReference>
<reference evidence="2" key="1">
    <citation type="journal article" date="2020" name="New Phytol.">
        <title>Comparative genomics reveals dynamic genome evolution in host specialist ectomycorrhizal fungi.</title>
        <authorList>
            <person name="Lofgren L.A."/>
            <person name="Nguyen N.H."/>
            <person name="Vilgalys R."/>
            <person name="Ruytinx J."/>
            <person name="Liao H.L."/>
            <person name="Branco S."/>
            <person name="Kuo A."/>
            <person name="LaButti K."/>
            <person name="Lipzen A."/>
            <person name="Andreopoulos W."/>
            <person name="Pangilinan J."/>
            <person name="Riley R."/>
            <person name="Hundley H."/>
            <person name="Na H."/>
            <person name="Barry K."/>
            <person name="Grigoriev I.V."/>
            <person name="Stajich J.E."/>
            <person name="Kennedy P.G."/>
        </authorList>
    </citation>
    <scope>NUCLEOTIDE SEQUENCE</scope>
    <source>
        <strain evidence="2">S12</strain>
    </source>
</reference>
<dbReference type="EMBL" id="JABBWE010000016">
    <property type="protein sequence ID" value="KAG1797444.1"/>
    <property type="molecule type" value="Genomic_DNA"/>
</dbReference>
<dbReference type="PANTHER" id="PTHR33096:SF1">
    <property type="entry name" value="CXC1-LIKE CYSTEINE CLUSTER ASSOCIATED WITH KDZ TRANSPOSASES DOMAIN-CONTAINING PROTEIN"/>
    <property type="match status" value="1"/>
</dbReference>
<dbReference type="InterPro" id="IPR040521">
    <property type="entry name" value="KDZ"/>
</dbReference>
<comment type="caution">
    <text evidence="2">The sequence shown here is derived from an EMBL/GenBank/DDBJ whole genome shotgun (WGS) entry which is preliminary data.</text>
</comment>
<dbReference type="CDD" id="cd19757">
    <property type="entry name" value="Bbox1"/>
    <property type="match status" value="1"/>
</dbReference>
<sequence>MWLKHRELFLHEMIRLEGRCNRLGAQSCSECNCPSPEYRCRDCLGSEIYCSPCILLAHVRHPLHRLEKWNGQYFERISLKTLGLRIQLGHTTGLKCPNPRRAFNDDFIVVDTHGIHEVSLDFCSCATAQSHIQQLLQISWFPSTTSDPKTAATFRVLEHYHLLSFESKVSAFEFYNALSRMSDNTGLLPIKDRYDSFTRMIREWRHLKMLKRSGQGHDPSGVDGTVEGECTVLCPACPHPGKNLPAGWKDAPQQWLYGLFLAIDANFRLKRKAVSSDSVDPSLSRGWGYFVEDKAYKDFLHSSADSVQEKSTCSSHNAVNMADTKSNRGLATTGLGTVDCARHNMKLPNAVGDLQKGERYINMDYLFFSALRHTVLDTLNVSYDIACQWHKKLWHRMSAFPISMHLSHAVKTISFFVPKFHLPAHIEQCQTSFSFNFKNGVGRTDGEAPERGWANINPVASSTKEMGPGARRDTLDDYFGDSNWKKVVRLGALIFNAFPERENHREAFEDLNDGLRGEYGAALEQWREQVEAWEYDSTQPNPFERKAETVTMASVRLELAREDEIDLQTGTCLALHEDCTPSILISTGLELEEQQRRMKANRAGLGVHATDNQEGKMVQQSNTLRRRIDTWMKMQELYMPSLAALRVSESSVSGSVTAAPEAIKLWLPSQISRTAPCNSRLQAIEWKLRYAQGHDALRSLRSNLRAQTAILKYKDRNLRGQGANTRARNTLKAVEARIEAAARTYEYAHKALVVLSPRVNQTGWHSSLRPLDRADVRSMTDLLWGETEGTRKLSWIWNMRGAAANEIDKDNASEDMRIEWCKARARAMRWTEEVELLKEEMRRILQFLEWDAQRWDERGLENTLEDAGEDEREGRMAYAKRQASLRRMLAESFKTSWTDTLALVDTFDHNSLVAQQDMDMDT</sequence>
<dbReference type="Pfam" id="PF18758">
    <property type="entry name" value="KDZ"/>
    <property type="match status" value="1"/>
</dbReference>
<name>A0A9P7DL30_9AGAM</name>
<dbReference type="InterPro" id="IPR041457">
    <property type="entry name" value="CxC2_KDZ-assoc"/>
</dbReference>
<evidence type="ECO:0000313" key="2">
    <source>
        <dbReference type="EMBL" id="KAG1797444.1"/>
    </source>
</evidence>
<evidence type="ECO:0000313" key="3">
    <source>
        <dbReference type="Proteomes" id="UP000719766"/>
    </source>
</evidence>
<accession>A0A9P7DL30</accession>
<gene>
    <name evidence="2" type="ORF">HD556DRAFT_1465559</name>
</gene>
<organism evidence="2 3">
    <name type="scientific">Suillus plorans</name>
    <dbReference type="NCBI Taxonomy" id="116603"/>
    <lineage>
        <taxon>Eukaryota</taxon>
        <taxon>Fungi</taxon>
        <taxon>Dikarya</taxon>
        <taxon>Basidiomycota</taxon>
        <taxon>Agaricomycotina</taxon>
        <taxon>Agaricomycetes</taxon>
        <taxon>Agaricomycetidae</taxon>
        <taxon>Boletales</taxon>
        <taxon>Suillineae</taxon>
        <taxon>Suillaceae</taxon>
        <taxon>Suillus</taxon>
    </lineage>
</organism>
<protein>
    <recommendedName>
        <fullName evidence="1">CxC2-like cysteine cluster KDZ transposase-associated domain-containing protein</fullName>
    </recommendedName>
</protein>
<dbReference type="AlphaFoldDB" id="A0A9P7DL30"/>
<proteinExistence type="predicted"/>
<evidence type="ECO:0000259" key="1">
    <source>
        <dbReference type="Pfam" id="PF18803"/>
    </source>
</evidence>
<dbReference type="PANTHER" id="PTHR33096">
    <property type="entry name" value="CXC2 DOMAIN-CONTAINING PROTEIN"/>
    <property type="match status" value="1"/>
</dbReference>
<dbReference type="GeneID" id="64602111"/>
<dbReference type="Pfam" id="PF18803">
    <property type="entry name" value="CxC2"/>
    <property type="match status" value="1"/>
</dbReference>
<feature type="domain" description="CxC2-like cysteine cluster KDZ transposase-associated" evidence="1">
    <location>
        <begin position="79"/>
        <end position="186"/>
    </location>
</feature>
<dbReference type="RefSeq" id="XP_041162554.1">
    <property type="nucleotide sequence ID" value="XM_041308347.1"/>
</dbReference>